<dbReference type="GO" id="GO:0000139">
    <property type="term" value="C:Golgi membrane"/>
    <property type="evidence" value="ECO:0007669"/>
    <property type="project" value="TreeGrafter"/>
</dbReference>
<feature type="chain" id="PRO_5044477082" description="Sulfhydryl oxidase" evidence="11">
    <location>
        <begin position="25"/>
        <end position="652"/>
    </location>
</feature>
<dbReference type="PANTHER" id="PTHR22897">
    <property type="entry name" value="QUIESCIN Q6-RELATED SULFHYDRYL OXIDASE"/>
    <property type="match status" value="1"/>
</dbReference>
<comment type="catalytic activity">
    <reaction evidence="9 10">
        <text>2 R'C(R)SH + O2 = R'C(R)S-S(R)CR' + H2O2</text>
        <dbReference type="Rhea" id="RHEA:17357"/>
        <dbReference type="ChEBI" id="CHEBI:15379"/>
        <dbReference type="ChEBI" id="CHEBI:16240"/>
        <dbReference type="ChEBI" id="CHEBI:16520"/>
        <dbReference type="ChEBI" id="CHEBI:17412"/>
        <dbReference type="EC" id="1.8.3.2"/>
    </reaction>
</comment>
<comment type="cofactor">
    <cofactor evidence="1 10">
        <name>FAD</name>
        <dbReference type="ChEBI" id="CHEBI:57692"/>
    </cofactor>
</comment>
<dbReference type="InterPro" id="IPR042568">
    <property type="entry name" value="QSOX_FAD-bd_sf"/>
</dbReference>
<dbReference type="Gene3D" id="1.20.120.1960">
    <property type="entry name" value="QSOX sulfhydryl oxidase domain"/>
    <property type="match status" value="1"/>
</dbReference>
<gene>
    <name evidence="14" type="ORF">PYX00_001664</name>
</gene>
<dbReference type="Gene3D" id="3.40.30.10">
    <property type="entry name" value="Glutaredoxin"/>
    <property type="match status" value="2"/>
</dbReference>
<dbReference type="GO" id="GO:0006457">
    <property type="term" value="P:protein folding"/>
    <property type="evidence" value="ECO:0007669"/>
    <property type="project" value="TreeGrafter"/>
</dbReference>
<dbReference type="PROSITE" id="PS00194">
    <property type="entry name" value="THIOREDOXIN_1"/>
    <property type="match status" value="1"/>
</dbReference>
<keyword evidence="6 10" id="KW-0560">Oxidoreductase</keyword>
<dbReference type="Pfam" id="PF04777">
    <property type="entry name" value="Evr1_Alr"/>
    <property type="match status" value="1"/>
</dbReference>
<dbReference type="InterPro" id="IPR017937">
    <property type="entry name" value="Thioredoxin_CS"/>
</dbReference>
<keyword evidence="10" id="KW-0472">Membrane</keyword>
<dbReference type="InterPro" id="IPR040986">
    <property type="entry name" value="QSOX_FAD-bd_dom"/>
</dbReference>
<name>A0AAW2IF14_9NEOP</name>
<dbReference type="InterPro" id="IPR017905">
    <property type="entry name" value="ERV/ALR_sulphydryl_oxidase"/>
</dbReference>
<dbReference type="InterPro" id="IPR039798">
    <property type="entry name" value="Sulfhydryl_oxidase"/>
</dbReference>
<proteinExistence type="inferred from homology"/>
<dbReference type="PROSITE" id="PS51324">
    <property type="entry name" value="ERV_ALR"/>
    <property type="match status" value="1"/>
</dbReference>
<keyword evidence="4 11" id="KW-0732">Signal</keyword>
<dbReference type="GO" id="GO:0003756">
    <property type="term" value="F:protein disulfide isomerase activity"/>
    <property type="evidence" value="ECO:0007669"/>
    <property type="project" value="TreeGrafter"/>
</dbReference>
<evidence type="ECO:0000259" key="12">
    <source>
        <dbReference type="PROSITE" id="PS51324"/>
    </source>
</evidence>
<evidence type="ECO:0000313" key="14">
    <source>
        <dbReference type="EMBL" id="KAL0280346.1"/>
    </source>
</evidence>
<feature type="signal peptide" evidence="11">
    <location>
        <begin position="1"/>
        <end position="24"/>
    </location>
</feature>
<dbReference type="InterPro" id="IPR036249">
    <property type="entry name" value="Thioredoxin-like_sf"/>
</dbReference>
<organism evidence="14">
    <name type="scientific">Menopon gallinae</name>
    <name type="common">poultry shaft louse</name>
    <dbReference type="NCBI Taxonomy" id="328185"/>
    <lineage>
        <taxon>Eukaryota</taxon>
        <taxon>Metazoa</taxon>
        <taxon>Ecdysozoa</taxon>
        <taxon>Arthropoda</taxon>
        <taxon>Hexapoda</taxon>
        <taxon>Insecta</taxon>
        <taxon>Pterygota</taxon>
        <taxon>Neoptera</taxon>
        <taxon>Paraneoptera</taxon>
        <taxon>Psocodea</taxon>
        <taxon>Troctomorpha</taxon>
        <taxon>Phthiraptera</taxon>
        <taxon>Amblycera</taxon>
        <taxon>Menoponidae</taxon>
        <taxon>Menopon</taxon>
    </lineage>
</organism>
<evidence type="ECO:0000256" key="5">
    <source>
        <dbReference type="ARBA" id="ARBA00022827"/>
    </source>
</evidence>
<dbReference type="Pfam" id="PF00085">
    <property type="entry name" value="Thioredoxin"/>
    <property type="match status" value="1"/>
</dbReference>
<evidence type="ECO:0000256" key="6">
    <source>
        <dbReference type="ARBA" id="ARBA00023002"/>
    </source>
</evidence>
<feature type="domain" description="Thioredoxin" evidence="13">
    <location>
        <begin position="32"/>
        <end position="165"/>
    </location>
</feature>
<evidence type="ECO:0000256" key="9">
    <source>
        <dbReference type="ARBA" id="ARBA00048864"/>
    </source>
</evidence>
<feature type="domain" description="ERV/ALR sulfhydryl oxidase" evidence="12">
    <location>
        <begin position="428"/>
        <end position="532"/>
    </location>
</feature>
<dbReference type="Pfam" id="PF18108">
    <property type="entry name" value="QSOX_Trx1"/>
    <property type="match status" value="1"/>
</dbReference>
<keyword evidence="10" id="KW-0812">Transmembrane</keyword>
<evidence type="ECO:0000256" key="4">
    <source>
        <dbReference type="ARBA" id="ARBA00022729"/>
    </source>
</evidence>
<evidence type="ECO:0000256" key="3">
    <source>
        <dbReference type="ARBA" id="ARBA00022630"/>
    </source>
</evidence>
<dbReference type="EMBL" id="JARGDH010000001">
    <property type="protein sequence ID" value="KAL0280346.1"/>
    <property type="molecule type" value="Genomic_DNA"/>
</dbReference>
<dbReference type="FunFam" id="1.20.120.310:FF:000001">
    <property type="entry name" value="Sulfhydryl oxidase"/>
    <property type="match status" value="1"/>
</dbReference>
<evidence type="ECO:0000256" key="11">
    <source>
        <dbReference type="SAM" id="SignalP"/>
    </source>
</evidence>
<dbReference type="Pfam" id="PF18371">
    <property type="entry name" value="FAD_SOX"/>
    <property type="match status" value="1"/>
</dbReference>
<dbReference type="InterPro" id="IPR036774">
    <property type="entry name" value="ERV/ALR_sulphydryl_oxid_sf"/>
</dbReference>
<reference evidence="14" key="1">
    <citation type="journal article" date="2024" name="Gigascience">
        <title>Chromosome-level genome of the poultry shaft louse Menopon gallinae provides insight into the host-switching and adaptive evolution of parasitic lice.</title>
        <authorList>
            <person name="Xu Y."/>
            <person name="Ma L."/>
            <person name="Liu S."/>
            <person name="Liang Y."/>
            <person name="Liu Q."/>
            <person name="He Z."/>
            <person name="Tian L."/>
            <person name="Duan Y."/>
            <person name="Cai W."/>
            <person name="Li H."/>
            <person name="Song F."/>
        </authorList>
    </citation>
    <scope>NUCLEOTIDE SEQUENCE</scope>
    <source>
        <strain evidence="14">Cailab_2023a</strain>
    </source>
</reference>
<dbReference type="GO" id="GO:0005615">
    <property type="term" value="C:extracellular space"/>
    <property type="evidence" value="ECO:0007669"/>
    <property type="project" value="TreeGrafter"/>
</dbReference>
<dbReference type="SUPFAM" id="SSF69000">
    <property type="entry name" value="FAD-dependent thiol oxidase"/>
    <property type="match status" value="1"/>
</dbReference>
<dbReference type="SUPFAM" id="SSF52833">
    <property type="entry name" value="Thioredoxin-like"/>
    <property type="match status" value="1"/>
</dbReference>
<dbReference type="InterPro" id="IPR013766">
    <property type="entry name" value="Thioredoxin_domain"/>
</dbReference>
<evidence type="ECO:0000259" key="13">
    <source>
        <dbReference type="PROSITE" id="PS51352"/>
    </source>
</evidence>
<feature type="transmembrane region" description="Helical" evidence="10">
    <location>
        <begin position="616"/>
        <end position="635"/>
    </location>
</feature>
<dbReference type="Gene3D" id="1.20.120.310">
    <property type="entry name" value="ERV/ALR sulfhydryl oxidase domain"/>
    <property type="match status" value="1"/>
</dbReference>
<dbReference type="FunFam" id="1.20.120.1960:FF:000001">
    <property type="entry name" value="Sulfhydryl oxidase"/>
    <property type="match status" value="1"/>
</dbReference>
<dbReference type="CDD" id="cd02992">
    <property type="entry name" value="PDI_a_QSOX"/>
    <property type="match status" value="1"/>
</dbReference>
<keyword evidence="8" id="KW-0325">Glycoprotein</keyword>
<dbReference type="AlphaFoldDB" id="A0AAW2IF14"/>
<dbReference type="PANTHER" id="PTHR22897:SF8">
    <property type="entry name" value="SULFHYDRYL OXIDASE"/>
    <property type="match status" value="1"/>
</dbReference>
<dbReference type="EMBL" id="JARGDH010000001">
    <property type="protein sequence ID" value="KAL0280345.1"/>
    <property type="molecule type" value="Genomic_DNA"/>
</dbReference>
<evidence type="ECO:0000256" key="2">
    <source>
        <dbReference type="ARBA" id="ARBA00006041"/>
    </source>
</evidence>
<dbReference type="FunFam" id="3.40.30.10:FF:000073">
    <property type="entry name" value="Sulfhydryl oxidase"/>
    <property type="match status" value="1"/>
</dbReference>
<keyword evidence="7" id="KW-1015">Disulfide bond</keyword>
<dbReference type="PROSITE" id="PS51352">
    <property type="entry name" value="THIOREDOXIN_2"/>
    <property type="match status" value="1"/>
</dbReference>
<comment type="similarity">
    <text evidence="2 10">Belongs to the quiescin-sulfhydryl oxidase (QSOX) family.</text>
</comment>
<sequence length="652" mass="74882">MEVPFKIHIYLSVFLIVLICLCESALTPEIKKLYGSFISGKGLYNDDDGIVILNATNFKKQVYNTNNAWLVEFYNSWCGHCHKFAPVWKTLAASMEEWRNVVRLAAIDCADEENTPVCRDYDIMAYPTIKFFSAHSPPSNLGDEMIRTSRTEKNITEELVRILQKEQSEGRGVHWPNILPYRSHDIKNLKKEYESHEEVQYLFLLFVDGKDDIPPQVILDLSNIKGVEIRFASSENEVLARLLGIHSYPSLVLVDPAKSEPEYLRLEEETRESFRRTIKSYLEAKGVIVPDEPRTVRVLAGNEEPNMMELIEAQENEKFLRKIKDMGDVVFLADLESTLRYSLEQEVSARKVITGDALVALNNYLSVLAKYFPIGEAGINFLQELKDTVFQLKEITGVKLESLLRNLSGTSLDSVLSTKEEWMGCRGSESYFRGFPCGLWTMFHYMTVSALKDSEHVHFDPFEVLEAMLGYVTYFFGCTQCSQHFRQMANRSMKAKVTNAQQAVLWLWSAHNEVNQRLANDPTEDPRFPKIQFPSSERCPKCRDANNRWDEANVLKYLSSVYHQDNLNYLGSNTRLYSLEEADLLVKKTSKAEVLQEVSPKKQNKDFNIFDISLCVALYVVSALICVAVCLKFILRRRSRKKAYVHDMLGRV</sequence>
<evidence type="ECO:0000256" key="8">
    <source>
        <dbReference type="ARBA" id="ARBA00023180"/>
    </source>
</evidence>
<dbReference type="GO" id="GO:0016971">
    <property type="term" value="F:flavin-dependent sulfhydryl oxidase activity"/>
    <property type="evidence" value="ECO:0007669"/>
    <property type="project" value="InterPro"/>
</dbReference>
<keyword evidence="3 10" id="KW-0285">Flavoprotein</keyword>
<keyword evidence="10" id="KW-1133">Transmembrane helix</keyword>
<accession>A0AAW2IF14</accession>
<comment type="caution">
    <text evidence="14">The sequence shown here is derived from an EMBL/GenBank/DDBJ whole genome shotgun (WGS) entry which is preliminary data.</text>
</comment>
<protein>
    <recommendedName>
        <fullName evidence="10">Sulfhydryl oxidase</fullName>
        <ecNumber evidence="10">1.8.3.2</ecNumber>
    </recommendedName>
</protein>
<comment type="function">
    <text evidence="10">Catalyzes the oxidation of sulfhydryl groups in peptide and protein thiols to disulfides with the reduction of oxygen to hydrogen peroxide.</text>
</comment>
<dbReference type="InterPro" id="IPR041269">
    <property type="entry name" value="QSOX_Trx1"/>
</dbReference>
<dbReference type="EC" id="1.8.3.2" evidence="10"/>
<evidence type="ECO:0000256" key="10">
    <source>
        <dbReference type="RuleBase" id="RU371123"/>
    </source>
</evidence>
<evidence type="ECO:0000256" key="1">
    <source>
        <dbReference type="ARBA" id="ARBA00001974"/>
    </source>
</evidence>
<evidence type="ECO:0000256" key="7">
    <source>
        <dbReference type="ARBA" id="ARBA00023157"/>
    </source>
</evidence>
<keyword evidence="5 10" id="KW-0274">FAD</keyword>